<dbReference type="Pfam" id="PF02810">
    <property type="entry name" value="SEC-C"/>
    <property type="match status" value="2"/>
</dbReference>
<sequence>MSPCPCGSQKEFDACCGPILGGKDAPTAEALMRSRYTAFTKGDFDYLEKTNSKRIAHEFNRVDLEISAPDTEWLGLDIRETTAGGEDDKTGTVKFAVTYKFKGRTFTQIEDAKFIRQDSKWVYDKGDIELEKKQPHHVVKIGRNDPCPCGSGQKYKKCCGK</sequence>
<dbReference type="PANTHER" id="PTHR33747">
    <property type="entry name" value="UPF0225 PROTEIN SCO1677"/>
    <property type="match status" value="1"/>
</dbReference>
<dbReference type="InterPro" id="IPR048469">
    <property type="entry name" value="YchJ-like_M"/>
</dbReference>
<dbReference type="Proteomes" id="UP000320948">
    <property type="component" value="Unassembled WGS sequence"/>
</dbReference>
<dbReference type="PANTHER" id="PTHR33747:SF1">
    <property type="entry name" value="ADENYLATE CYCLASE-ASSOCIATED CAP C-TERMINAL DOMAIN-CONTAINING PROTEIN"/>
    <property type="match status" value="1"/>
</dbReference>
<dbReference type="SUPFAM" id="SSF103642">
    <property type="entry name" value="Sec-C motif"/>
    <property type="match status" value="1"/>
</dbReference>
<evidence type="ECO:0000313" key="3">
    <source>
        <dbReference type="Proteomes" id="UP000320948"/>
    </source>
</evidence>
<dbReference type="AlphaFoldDB" id="A0A6N4R6E3"/>
<dbReference type="InterPro" id="IPR032710">
    <property type="entry name" value="NTF2-like_dom_sf"/>
</dbReference>
<evidence type="ECO:0000259" key="1">
    <source>
        <dbReference type="Pfam" id="PF17775"/>
    </source>
</evidence>
<evidence type="ECO:0000313" key="2">
    <source>
        <dbReference type="EMBL" id="TKW62076.1"/>
    </source>
</evidence>
<dbReference type="InterPro" id="IPR004027">
    <property type="entry name" value="SEC_C_motif"/>
</dbReference>
<protein>
    <recommendedName>
        <fullName evidence="1">YchJ-like middle NTF2-like domain-containing protein</fullName>
    </recommendedName>
</protein>
<reference evidence="2 3" key="1">
    <citation type="journal article" date="2017" name="Nat. Commun.">
        <title>In situ click chemistry generation of cyclooxygenase-2 inhibitors.</title>
        <authorList>
            <person name="Bhardwaj A."/>
            <person name="Kaur J."/>
            <person name="Wuest M."/>
            <person name="Wuest F."/>
        </authorList>
    </citation>
    <scope>NUCLEOTIDE SEQUENCE [LARGE SCALE GENOMIC DNA]</scope>
    <source>
        <strain evidence="2">S2_018_000_R2_106</strain>
    </source>
</reference>
<feature type="domain" description="YchJ-like middle NTF2-like" evidence="1">
    <location>
        <begin position="27"/>
        <end position="126"/>
    </location>
</feature>
<organism evidence="2 3">
    <name type="scientific">Blastochloris viridis</name>
    <name type="common">Rhodopseudomonas viridis</name>
    <dbReference type="NCBI Taxonomy" id="1079"/>
    <lineage>
        <taxon>Bacteria</taxon>
        <taxon>Pseudomonadati</taxon>
        <taxon>Pseudomonadota</taxon>
        <taxon>Alphaproteobacteria</taxon>
        <taxon>Hyphomicrobiales</taxon>
        <taxon>Blastochloridaceae</taxon>
        <taxon>Blastochloris</taxon>
    </lineage>
</organism>
<gene>
    <name evidence="2" type="ORF">DI628_00320</name>
</gene>
<dbReference type="SUPFAM" id="SSF54427">
    <property type="entry name" value="NTF2-like"/>
    <property type="match status" value="1"/>
</dbReference>
<accession>A0A6N4R6E3</accession>
<proteinExistence type="predicted"/>
<name>A0A6N4R6E3_BLAVI</name>
<comment type="caution">
    <text evidence="2">The sequence shown here is derived from an EMBL/GenBank/DDBJ whole genome shotgun (WGS) entry which is preliminary data.</text>
</comment>
<dbReference type="Pfam" id="PF17775">
    <property type="entry name" value="YchJ_M-like"/>
    <property type="match status" value="1"/>
</dbReference>
<dbReference type="EMBL" id="VAFM01000001">
    <property type="protein sequence ID" value="TKW62076.1"/>
    <property type="molecule type" value="Genomic_DNA"/>
</dbReference>
<dbReference type="Gene3D" id="3.10.450.50">
    <property type="match status" value="1"/>
</dbReference>